<dbReference type="STRING" id="512565.AMIS_61280"/>
<accession>I0HEB1</accession>
<dbReference type="eggNOG" id="COG2220">
    <property type="taxonomic scope" value="Bacteria"/>
</dbReference>
<keyword evidence="3" id="KW-1185">Reference proteome</keyword>
<dbReference type="SUPFAM" id="SSF56281">
    <property type="entry name" value="Metallo-hydrolase/oxidoreductase"/>
    <property type="match status" value="1"/>
</dbReference>
<gene>
    <name evidence="2" type="ordered locus">AMIS_61280</name>
</gene>
<dbReference type="PANTHER" id="PTHR43546:SF7">
    <property type="entry name" value="METALLO-BETA-LACTAMASE DOMAIN-CONTAINING PROTEIN"/>
    <property type="match status" value="1"/>
</dbReference>
<dbReference type="InterPro" id="IPR050114">
    <property type="entry name" value="UPF0173_UPF0282_UlaG_hydrolase"/>
</dbReference>
<dbReference type="AlphaFoldDB" id="I0HEB1"/>
<dbReference type="InterPro" id="IPR001279">
    <property type="entry name" value="Metallo-B-lactamas"/>
</dbReference>
<evidence type="ECO:0000259" key="1">
    <source>
        <dbReference type="Pfam" id="PF12706"/>
    </source>
</evidence>
<dbReference type="PATRIC" id="fig|512565.3.peg.6122"/>
<dbReference type="Gene3D" id="3.60.15.10">
    <property type="entry name" value="Ribonuclease Z/Hydroxyacylglutathione hydrolase-like"/>
    <property type="match status" value="1"/>
</dbReference>
<dbReference type="Pfam" id="PF12706">
    <property type="entry name" value="Lactamase_B_2"/>
    <property type="match status" value="1"/>
</dbReference>
<reference evidence="2 3" key="1">
    <citation type="submission" date="2012-02" db="EMBL/GenBank/DDBJ databases">
        <title>Complete genome sequence of Actinoplanes missouriensis 431 (= NBRC 102363).</title>
        <authorList>
            <person name="Ohnishi Y."/>
            <person name="Ishikawa J."/>
            <person name="Sekine M."/>
            <person name="Hosoyama A."/>
            <person name="Harada T."/>
            <person name="Narita H."/>
            <person name="Hata T."/>
            <person name="Konno Y."/>
            <person name="Tutikane K."/>
            <person name="Fujita N."/>
            <person name="Horinouchi S."/>
            <person name="Hayakawa M."/>
        </authorList>
    </citation>
    <scope>NUCLEOTIDE SEQUENCE [LARGE SCALE GENOMIC DNA]</scope>
    <source>
        <strain evidence="3">ATCC 14538 / DSM 43046 / CBS 188.64 / JCM 3121 / NBRC 102363 / NCIMB 12654 / NRRL B-3342 / UNCC 431</strain>
    </source>
</reference>
<sequence length="274" mass="30381">MTPDASVTFVGNATTLLRLGAFTVLTDPAFSPAGSRTYLGYGAWTRRLRDPAIPYPELPVPDLVLLSHLHGDHFDRTARRQIPRDLPIVTTVQAQRRLRRKHFDAASGLPTWEAREWRRDGELLRITALPGRHGPGFVDRLLPDVMGSLVEWEVAGERRLRLYVTGDTLYRPYLSEIRERCGDIDAMLIHLGGTRLLGLLLTMDGRQGADLTGLIRPALTLPIHYDDYRVMKSPLSDFLAECRTRALTGVQPIGRGETVSLLPSAAGRGGAENA</sequence>
<proteinExistence type="predicted"/>
<protein>
    <recommendedName>
        <fullName evidence="1">Metallo-beta-lactamase domain-containing protein</fullName>
    </recommendedName>
</protein>
<feature type="domain" description="Metallo-beta-lactamase" evidence="1">
    <location>
        <begin position="24"/>
        <end position="225"/>
    </location>
</feature>
<evidence type="ECO:0000313" key="2">
    <source>
        <dbReference type="EMBL" id="BAL91348.1"/>
    </source>
</evidence>
<dbReference type="RefSeq" id="WP_014446235.1">
    <property type="nucleotide sequence ID" value="NC_017093.1"/>
</dbReference>
<dbReference type="HOGENOM" id="CLU_051050_0_0_11"/>
<name>I0HEB1_ACTM4</name>
<dbReference type="OrthoDB" id="3204284at2"/>
<dbReference type="Proteomes" id="UP000007882">
    <property type="component" value="Chromosome"/>
</dbReference>
<dbReference type="EMBL" id="AP012319">
    <property type="protein sequence ID" value="BAL91348.1"/>
    <property type="molecule type" value="Genomic_DNA"/>
</dbReference>
<dbReference type="KEGG" id="ams:AMIS_61280"/>
<organism evidence="2 3">
    <name type="scientific">Actinoplanes missouriensis (strain ATCC 14538 / DSM 43046 / CBS 188.64 / JCM 3121 / NBRC 102363 / NCIMB 12654 / NRRL B-3342 / UNCC 431)</name>
    <dbReference type="NCBI Taxonomy" id="512565"/>
    <lineage>
        <taxon>Bacteria</taxon>
        <taxon>Bacillati</taxon>
        <taxon>Actinomycetota</taxon>
        <taxon>Actinomycetes</taxon>
        <taxon>Micromonosporales</taxon>
        <taxon>Micromonosporaceae</taxon>
        <taxon>Actinoplanes</taxon>
    </lineage>
</organism>
<dbReference type="PANTHER" id="PTHR43546">
    <property type="entry name" value="UPF0173 METAL-DEPENDENT HYDROLASE MJ1163-RELATED"/>
    <property type="match status" value="1"/>
</dbReference>
<dbReference type="InterPro" id="IPR036866">
    <property type="entry name" value="RibonucZ/Hydroxyglut_hydro"/>
</dbReference>
<evidence type="ECO:0000313" key="3">
    <source>
        <dbReference type="Proteomes" id="UP000007882"/>
    </source>
</evidence>